<dbReference type="Pfam" id="PF00288">
    <property type="entry name" value="GHMP_kinases_N"/>
    <property type="match status" value="1"/>
</dbReference>
<dbReference type="PANTHER" id="PTHR42282:SF1">
    <property type="entry name" value="PANTOATE KINASE"/>
    <property type="match status" value="1"/>
</dbReference>
<accession>A0A2A2HBF0</accession>
<keyword evidence="1" id="KW-0418">Kinase</keyword>
<keyword evidence="1" id="KW-0808">Transferase</keyword>
<dbReference type="PANTHER" id="PTHR42282">
    <property type="entry name" value="PANTOATE KINASE-RELATED"/>
    <property type="match status" value="1"/>
</dbReference>
<keyword evidence="1" id="KW-0547">Nucleotide-binding</keyword>
<sequence>MINELKVFLPAHITGFFEIITNDDPRFKGSRGAGITLDEGVVTHTKVTPGSGRVEILVNGHKNELNTVSQTTIDVICDLFNVDLSCYDIFIEHSHTFPVGSGFGTSAGFALGVSFTLPTLLGIDVSYHMAGEIAHLAEIRLSSGLGDVIAAMEGGCVVRLREGSPRFGIIDKIITPQPIYVICKTLGSLETSGIIDDPSYQMKINSSGSSLLDALIRNPNIENFINLSYKFAKNTELINPELNEIIDIMRDETLGASMAMLGNTAFALSYTPDISIEDCIITRLNMSGVKYITQK</sequence>
<dbReference type="RefSeq" id="WP_095609180.1">
    <property type="nucleotide sequence ID" value="NZ_CAUHCB010000003.1"/>
</dbReference>
<keyword evidence="1" id="KW-0173">Coenzyme A biosynthesis</keyword>
<protein>
    <recommendedName>
        <fullName evidence="1">Pantoate kinase</fullName>
        <shortName evidence="1">PoK</shortName>
        <ecNumber evidence="1">2.7.1.169</ecNumber>
    </recommendedName>
</protein>
<name>A0A2A2HBF0_9EURY</name>
<evidence type="ECO:0000313" key="4">
    <source>
        <dbReference type="EMBL" id="PWL07501.1"/>
    </source>
</evidence>
<dbReference type="GO" id="GO:0016301">
    <property type="term" value="F:kinase activity"/>
    <property type="evidence" value="ECO:0007669"/>
    <property type="project" value="UniProtKB-UniRule"/>
</dbReference>
<comment type="function">
    <text evidence="1">Phosphorylates (R)-pantoate to form (R)-4-phosphopantoate in the CoA biosynthesis pathway.</text>
</comment>
<feature type="domain" description="GHMP kinase N-terminal" evidence="2">
    <location>
        <begin position="88"/>
        <end position="155"/>
    </location>
</feature>
<reference evidence="3 5" key="2">
    <citation type="journal article" date="2017" name="BMC Genomics">
        <title>Genomic analysis of methanogenic archaea reveals a shift towards energy conservation.</title>
        <authorList>
            <person name="Gilmore S.P."/>
            <person name="Henske J.K."/>
            <person name="Sexton J.A."/>
            <person name="Solomon K.V."/>
            <person name="Seppala S."/>
            <person name="Yoo J.I."/>
            <person name="Huyett L.M."/>
            <person name="Pressman A."/>
            <person name="Cogan J.Z."/>
            <person name="Kivenson V."/>
            <person name="Peng X."/>
            <person name="Tan Y."/>
            <person name="Valentine D.L."/>
            <person name="O'Malley M.A."/>
        </authorList>
    </citation>
    <scope>NUCLEOTIDE SEQUENCE [LARGE SCALE GENOMIC DNA]</scope>
    <source>
        <strain evidence="3 5">1R-7</strain>
    </source>
</reference>
<dbReference type="EC" id="2.7.1.169" evidence="1"/>
<dbReference type="UniPathway" id="UPA00241"/>
<dbReference type="Proteomes" id="UP000217528">
    <property type="component" value="Unassembled WGS sequence"/>
</dbReference>
<reference evidence="4 6" key="1">
    <citation type="submission" date="2016-04" db="EMBL/GenBank/DDBJ databases">
        <title>Genome sequence of Methanosphaera cuniculi DSM 4103.</title>
        <authorList>
            <person name="Poehlein A."/>
            <person name="Seedorf H."/>
            <person name="Daniel R."/>
        </authorList>
    </citation>
    <scope>NUCLEOTIDE SEQUENCE [LARGE SCALE GENOMIC DNA]</scope>
    <source>
        <strain evidence="4 6">DSM 4103</strain>
    </source>
</reference>
<dbReference type="AlphaFoldDB" id="A0A2A2HBF0"/>
<keyword evidence="5" id="KW-1185">Reference proteome</keyword>
<keyword evidence="1" id="KW-0067">ATP-binding</keyword>
<dbReference type="HAMAP" id="MF_02223">
    <property type="entry name" value="Pantoate_kinase"/>
    <property type="match status" value="1"/>
</dbReference>
<organism evidence="3 5">
    <name type="scientific">Methanosphaera cuniculi</name>
    <dbReference type="NCBI Taxonomy" id="1077256"/>
    <lineage>
        <taxon>Archaea</taxon>
        <taxon>Methanobacteriati</taxon>
        <taxon>Methanobacteriota</taxon>
        <taxon>Methanomada group</taxon>
        <taxon>Methanobacteria</taxon>
        <taxon>Methanobacteriales</taxon>
        <taxon>Methanobacteriaceae</taxon>
        <taxon>Methanosphaera</taxon>
    </lineage>
</organism>
<comment type="similarity">
    <text evidence="1">Belongs to the GHMP kinase family. PoK subfamily.</text>
</comment>
<evidence type="ECO:0000313" key="5">
    <source>
        <dbReference type="Proteomes" id="UP000217528"/>
    </source>
</evidence>
<dbReference type="GO" id="GO:0015937">
    <property type="term" value="P:coenzyme A biosynthetic process"/>
    <property type="evidence" value="ECO:0007669"/>
    <property type="project" value="UniProtKB-UniRule"/>
</dbReference>
<dbReference type="EMBL" id="LMVN01000026">
    <property type="protein sequence ID" value="PAV06749.1"/>
    <property type="molecule type" value="Genomic_DNA"/>
</dbReference>
<comment type="catalytic activity">
    <reaction evidence="1">
        <text>(R)-pantoate + ATP = (R)-4-phosphopantoate + ADP + H(+)</text>
        <dbReference type="Rhea" id="RHEA:28246"/>
        <dbReference type="ChEBI" id="CHEBI:15378"/>
        <dbReference type="ChEBI" id="CHEBI:15980"/>
        <dbReference type="ChEBI" id="CHEBI:30616"/>
        <dbReference type="ChEBI" id="CHEBI:61294"/>
        <dbReference type="ChEBI" id="CHEBI:456216"/>
        <dbReference type="EC" id="2.7.1.169"/>
    </reaction>
</comment>
<dbReference type="OrthoDB" id="85822at2157"/>
<comment type="pathway">
    <text evidence="1">Cofactor biosynthesis; coenzyme A biosynthesis.</text>
</comment>
<dbReference type="Gene3D" id="3.30.230.10">
    <property type="match status" value="1"/>
</dbReference>
<dbReference type="PIRSF" id="PIRSF016896">
    <property type="entry name" value="GHMP_arc_MJ0969"/>
    <property type="match status" value="1"/>
</dbReference>
<gene>
    <name evidence="3" type="ORF">ASJ82_06240</name>
    <name evidence="4" type="ORF">MSCUN_15830</name>
</gene>
<dbReference type="Proteomes" id="UP000246004">
    <property type="component" value="Unassembled WGS sequence"/>
</dbReference>
<evidence type="ECO:0000313" key="6">
    <source>
        <dbReference type="Proteomes" id="UP000246004"/>
    </source>
</evidence>
<dbReference type="EMBL" id="LWMS01000048">
    <property type="protein sequence ID" value="PWL07501.1"/>
    <property type="molecule type" value="Genomic_DNA"/>
</dbReference>
<dbReference type="InterPro" id="IPR014721">
    <property type="entry name" value="Ribsml_uS5_D2-typ_fold_subgr"/>
</dbReference>
<evidence type="ECO:0000256" key="1">
    <source>
        <dbReference type="HAMAP-Rule" id="MF_02223"/>
    </source>
</evidence>
<proteinExistence type="inferred from homology"/>
<evidence type="ECO:0000259" key="2">
    <source>
        <dbReference type="Pfam" id="PF00288"/>
    </source>
</evidence>
<dbReference type="InterPro" id="IPR006204">
    <property type="entry name" value="GHMP_kinase_N_dom"/>
</dbReference>
<dbReference type="InterPro" id="IPR012043">
    <property type="entry name" value="PoK"/>
</dbReference>
<comment type="caution">
    <text evidence="3">The sequence shown here is derived from an EMBL/GenBank/DDBJ whole genome shotgun (WGS) entry which is preliminary data.</text>
</comment>
<dbReference type="InterPro" id="IPR020568">
    <property type="entry name" value="Ribosomal_Su5_D2-typ_SF"/>
</dbReference>
<evidence type="ECO:0000313" key="3">
    <source>
        <dbReference type="EMBL" id="PAV06749.1"/>
    </source>
</evidence>
<dbReference type="SUPFAM" id="SSF54211">
    <property type="entry name" value="Ribosomal protein S5 domain 2-like"/>
    <property type="match status" value="1"/>
</dbReference>
<dbReference type="GO" id="GO:0005524">
    <property type="term" value="F:ATP binding"/>
    <property type="evidence" value="ECO:0007669"/>
    <property type="project" value="UniProtKB-KW"/>
</dbReference>